<dbReference type="InterPro" id="IPR016156">
    <property type="entry name" value="FAD/NAD-linked_Rdtase_dimer_sf"/>
</dbReference>
<feature type="binding site" evidence="13">
    <location>
        <position position="312"/>
    </location>
    <ligand>
        <name>FAD</name>
        <dbReference type="ChEBI" id="CHEBI:57692"/>
    </ligand>
</feature>
<comment type="cofactor">
    <cofactor evidence="13 15">
        <name>FAD</name>
        <dbReference type="ChEBI" id="CHEBI:57692"/>
    </cofactor>
    <text evidence="13 15">Binds 1 FAD per subunit.</text>
</comment>
<feature type="binding site" evidence="13">
    <location>
        <position position="205"/>
    </location>
    <ligand>
        <name>NAD(+)</name>
        <dbReference type="ChEBI" id="CHEBI:57540"/>
    </ligand>
</feature>
<dbReference type="GO" id="GO:0006103">
    <property type="term" value="P:2-oxoglutarate metabolic process"/>
    <property type="evidence" value="ECO:0007669"/>
    <property type="project" value="TreeGrafter"/>
</dbReference>
<dbReference type="EMBL" id="MFKF01000207">
    <property type="protein sequence ID" value="OGG50518.1"/>
    <property type="molecule type" value="Genomic_DNA"/>
</dbReference>
<dbReference type="GO" id="GO:0005737">
    <property type="term" value="C:cytoplasm"/>
    <property type="evidence" value="ECO:0007669"/>
    <property type="project" value="UniProtKB-SubCell"/>
</dbReference>
<dbReference type="GO" id="GO:0050660">
    <property type="term" value="F:flavin adenine dinucleotide binding"/>
    <property type="evidence" value="ECO:0007669"/>
    <property type="project" value="InterPro"/>
</dbReference>
<keyword evidence="10 15" id="KW-0676">Redox-active center</keyword>
<evidence type="ECO:0000256" key="9">
    <source>
        <dbReference type="ARBA" id="ARBA00023157"/>
    </source>
</evidence>
<feature type="transmembrane region" description="Helical" evidence="16">
    <location>
        <begin position="179"/>
        <end position="200"/>
    </location>
</feature>
<feature type="binding site" evidence="13">
    <location>
        <position position="52"/>
    </location>
    <ligand>
        <name>FAD</name>
        <dbReference type="ChEBI" id="CHEBI:57692"/>
    </ligand>
</feature>
<feature type="binding site" evidence="13">
    <location>
        <begin position="145"/>
        <end position="147"/>
    </location>
    <ligand>
        <name>FAD</name>
        <dbReference type="ChEBI" id="CHEBI:57692"/>
    </ligand>
</feature>
<dbReference type="NCBIfam" id="TIGR01350">
    <property type="entry name" value="lipoamide_DH"/>
    <property type="match status" value="1"/>
</dbReference>
<dbReference type="InterPro" id="IPR012999">
    <property type="entry name" value="Pyr_OxRdtase_I_AS"/>
</dbReference>
<evidence type="ECO:0000256" key="14">
    <source>
        <dbReference type="PIRSR" id="PIRSR000350-4"/>
    </source>
</evidence>
<keyword evidence="6 13" id="KW-0274">FAD</keyword>
<keyword evidence="8 13" id="KW-0520">NAD</keyword>
<keyword evidence="16" id="KW-0812">Transmembrane</keyword>
<dbReference type="SUPFAM" id="SSF55424">
    <property type="entry name" value="FAD/NAD-linked reductases, dimerisation (C-terminal) domain"/>
    <property type="match status" value="1"/>
</dbReference>
<feature type="binding site" evidence="13">
    <location>
        <begin position="182"/>
        <end position="189"/>
    </location>
    <ligand>
        <name>NAD(+)</name>
        <dbReference type="ChEBI" id="CHEBI:57540"/>
    </ligand>
</feature>
<keyword evidence="13" id="KW-0547">Nucleotide-binding</keyword>
<dbReference type="PRINTS" id="PR00411">
    <property type="entry name" value="PNDRDTASEI"/>
</dbReference>
<protein>
    <recommendedName>
        <fullName evidence="3 15">Dihydrolipoyl dehydrogenase</fullName>
        <ecNumber evidence="3 15">1.8.1.4</ecNumber>
    </recommendedName>
</protein>
<comment type="similarity">
    <text evidence="2 15">Belongs to the class-I pyridine nucleotide-disulfide oxidoreductase family.</text>
</comment>
<evidence type="ECO:0000256" key="7">
    <source>
        <dbReference type="ARBA" id="ARBA00023002"/>
    </source>
</evidence>
<dbReference type="Gene3D" id="3.30.390.30">
    <property type="match status" value="1"/>
</dbReference>
<keyword evidence="16" id="KW-1133">Transmembrane helix</keyword>
<feature type="binding site" evidence="13">
    <location>
        <position position="115"/>
    </location>
    <ligand>
        <name>FAD</name>
        <dbReference type="ChEBI" id="CHEBI:57692"/>
    </ligand>
</feature>
<evidence type="ECO:0000259" key="17">
    <source>
        <dbReference type="Pfam" id="PF02852"/>
    </source>
</evidence>
<evidence type="ECO:0000256" key="3">
    <source>
        <dbReference type="ARBA" id="ARBA00012608"/>
    </source>
</evidence>
<dbReference type="Pfam" id="PF02852">
    <property type="entry name" value="Pyr_redox_dim"/>
    <property type="match status" value="1"/>
</dbReference>
<dbReference type="InterPro" id="IPR050151">
    <property type="entry name" value="Class-I_Pyr_Nuc-Dis_Oxidored"/>
</dbReference>
<dbReference type="PANTHER" id="PTHR22912">
    <property type="entry name" value="DISULFIDE OXIDOREDUCTASE"/>
    <property type="match status" value="1"/>
</dbReference>
<evidence type="ECO:0000256" key="10">
    <source>
        <dbReference type="ARBA" id="ARBA00023284"/>
    </source>
</evidence>
<gene>
    <name evidence="19" type="ORF">A3F84_17795</name>
</gene>
<feature type="domain" description="FAD/NAD(P)-binding" evidence="18">
    <location>
        <begin position="6"/>
        <end position="327"/>
    </location>
</feature>
<dbReference type="Proteomes" id="UP000178606">
    <property type="component" value="Unassembled WGS sequence"/>
</dbReference>
<dbReference type="PRINTS" id="PR00368">
    <property type="entry name" value="FADPNR"/>
</dbReference>
<evidence type="ECO:0000256" key="5">
    <source>
        <dbReference type="ARBA" id="ARBA00022630"/>
    </source>
</evidence>
<dbReference type="PIRSF" id="PIRSF000350">
    <property type="entry name" value="Mercury_reductase_MerA"/>
    <property type="match status" value="1"/>
</dbReference>
<evidence type="ECO:0000256" key="13">
    <source>
        <dbReference type="PIRSR" id="PIRSR000350-3"/>
    </source>
</evidence>
<keyword evidence="5 15" id="KW-0285">Flavoprotein</keyword>
<dbReference type="Pfam" id="PF07992">
    <property type="entry name" value="Pyr_redox_2"/>
    <property type="match status" value="1"/>
</dbReference>
<comment type="miscellaneous">
    <text evidence="15">The active site is a redox-active disulfide bond.</text>
</comment>
<evidence type="ECO:0000256" key="16">
    <source>
        <dbReference type="SAM" id="Phobius"/>
    </source>
</evidence>
<dbReference type="InterPro" id="IPR036188">
    <property type="entry name" value="FAD/NAD-bd_sf"/>
</dbReference>
<evidence type="ECO:0000313" key="19">
    <source>
        <dbReference type="EMBL" id="OGG50518.1"/>
    </source>
</evidence>
<evidence type="ECO:0000313" key="20">
    <source>
        <dbReference type="Proteomes" id="UP000178606"/>
    </source>
</evidence>
<dbReference type="InterPro" id="IPR023753">
    <property type="entry name" value="FAD/NAD-binding_dom"/>
</dbReference>
<name>A0A1F6CN46_HANXR</name>
<evidence type="ECO:0000256" key="4">
    <source>
        <dbReference type="ARBA" id="ARBA00022490"/>
    </source>
</evidence>
<reference evidence="19 20" key="1">
    <citation type="journal article" date="2016" name="Nat. Commun.">
        <title>Thousands of microbial genomes shed light on interconnected biogeochemical processes in an aquifer system.</title>
        <authorList>
            <person name="Anantharaman K."/>
            <person name="Brown C.T."/>
            <person name="Hug L.A."/>
            <person name="Sharon I."/>
            <person name="Castelle C.J."/>
            <person name="Probst A.J."/>
            <person name="Thomas B.C."/>
            <person name="Singh A."/>
            <person name="Wilkins M.J."/>
            <person name="Karaoz U."/>
            <person name="Brodie E.L."/>
            <person name="Williams K.H."/>
            <person name="Hubbard S.S."/>
            <person name="Banfield J.F."/>
        </authorList>
    </citation>
    <scope>NUCLEOTIDE SEQUENCE [LARGE SCALE GENOMIC DNA]</scope>
    <source>
        <strain evidence="20">RIFCSPLOWO2_12_FULL_64_10</strain>
    </source>
</reference>
<dbReference type="FunFam" id="3.30.390.30:FF:000001">
    <property type="entry name" value="Dihydrolipoyl dehydrogenase"/>
    <property type="match status" value="1"/>
</dbReference>
<evidence type="ECO:0000256" key="6">
    <source>
        <dbReference type="ARBA" id="ARBA00022827"/>
    </source>
</evidence>
<evidence type="ECO:0000256" key="8">
    <source>
        <dbReference type="ARBA" id="ARBA00023027"/>
    </source>
</evidence>
<dbReference type="InterPro" id="IPR001100">
    <property type="entry name" value="Pyr_nuc-diS_OxRdtase"/>
</dbReference>
<evidence type="ECO:0000256" key="2">
    <source>
        <dbReference type="ARBA" id="ARBA00007532"/>
    </source>
</evidence>
<accession>A0A1F6CN46</accession>
<feature type="domain" description="Pyridine nucleotide-disulphide oxidoreductase dimerisation" evidence="17">
    <location>
        <begin position="347"/>
        <end position="456"/>
    </location>
</feature>
<feature type="active site" description="Proton acceptor" evidence="12">
    <location>
        <position position="445"/>
    </location>
</feature>
<evidence type="ECO:0000256" key="12">
    <source>
        <dbReference type="PIRSR" id="PIRSR000350-2"/>
    </source>
</evidence>
<comment type="subcellular location">
    <subcellularLocation>
        <location evidence="1">Cytoplasm</location>
    </subcellularLocation>
</comment>
<feature type="binding site" evidence="13">
    <location>
        <position position="272"/>
    </location>
    <ligand>
        <name>NAD(+)</name>
        <dbReference type="ChEBI" id="CHEBI:57540"/>
    </ligand>
</feature>
<keyword evidence="16" id="KW-0472">Membrane</keyword>
<comment type="caution">
    <text evidence="19">The sequence shown here is derived from an EMBL/GenBank/DDBJ whole genome shotgun (WGS) entry which is preliminary data.</text>
</comment>
<evidence type="ECO:0000259" key="18">
    <source>
        <dbReference type="Pfam" id="PF07992"/>
    </source>
</evidence>
<evidence type="ECO:0000256" key="15">
    <source>
        <dbReference type="RuleBase" id="RU003692"/>
    </source>
</evidence>
<dbReference type="AlphaFoldDB" id="A0A1F6CN46"/>
<dbReference type="EC" id="1.8.1.4" evidence="3 15"/>
<keyword evidence="4" id="KW-0963">Cytoplasm</keyword>
<evidence type="ECO:0000256" key="11">
    <source>
        <dbReference type="ARBA" id="ARBA00049187"/>
    </source>
</evidence>
<dbReference type="PROSITE" id="PS00076">
    <property type="entry name" value="PYRIDINE_REDOX_1"/>
    <property type="match status" value="1"/>
</dbReference>
<proteinExistence type="inferred from homology"/>
<dbReference type="GO" id="GO:0004148">
    <property type="term" value="F:dihydrolipoyl dehydrogenase (NADH) activity"/>
    <property type="evidence" value="ECO:0007669"/>
    <property type="project" value="UniProtKB-EC"/>
</dbReference>
<dbReference type="Gene3D" id="3.50.50.60">
    <property type="entry name" value="FAD/NAD(P)-binding domain"/>
    <property type="match status" value="2"/>
</dbReference>
<dbReference type="PANTHER" id="PTHR22912:SF217">
    <property type="entry name" value="DIHYDROLIPOYL DEHYDROGENASE"/>
    <property type="match status" value="1"/>
</dbReference>
<evidence type="ECO:0000256" key="1">
    <source>
        <dbReference type="ARBA" id="ARBA00004496"/>
    </source>
</evidence>
<comment type="catalytic activity">
    <reaction evidence="11 15">
        <text>N(6)-[(R)-dihydrolipoyl]-L-lysyl-[protein] + NAD(+) = N(6)-[(R)-lipoyl]-L-lysyl-[protein] + NADH + H(+)</text>
        <dbReference type="Rhea" id="RHEA:15045"/>
        <dbReference type="Rhea" id="RHEA-COMP:10474"/>
        <dbReference type="Rhea" id="RHEA-COMP:10475"/>
        <dbReference type="ChEBI" id="CHEBI:15378"/>
        <dbReference type="ChEBI" id="CHEBI:57540"/>
        <dbReference type="ChEBI" id="CHEBI:57945"/>
        <dbReference type="ChEBI" id="CHEBI:83099"/>
        <dbReference type="ChEBI" id="CHEBI:83100"/>
        <dbReference type="EC" id="1.8.1.4"/>
    </reaction>
</comment>
<keyword evidence="9" id="KW-1015">Disulfide bond</keyword>
<sequence>MQTNDYDLVIIGGGPAGYAAAIRAGQLGLKVALVERERVGGTCLNWGCIPTKSLLRNAEVLSLFRRAGEFGISCGEVTADYRAAVARSRAAVARLTKGVEYLLKKNGVTTVAGHGRLTPGKTVVVTDPSGKVVQEVRGKRALLATGSTTRTIPGVTPDGKWIITSAEAMVLEALPKSMIILGGGVIAAEFVYLLAAYGVAVTMVEMLPSILPMEDREVAEVVARSFTRMGVQIRTGTKVERAAQEGDGVSVAVSSGDASETLRAETVLVAVGRGPYTEGLGLADAGVATERGFVTVDEDYRTSAEGVYAVGDLIPTPLLAHVAVAEGVAAVERMGGDEEARVDYGNVPNCIYCQPQVASVGLTEEEARQKGRDVKVGRYPFRALGKAIAAGEQEGLVKLVVDAKYGEILGAHIVGSDAAEMIAEVVLARTLEATTSEIGRTIHAHPTLHEAILEAALGAEGRAIHI</sequence>
<dbReference type="InterPro" id="IPR006258">
    <property type="entry name" value="Lipoamide_DH"/>
</dbReference>
<feature type="disulfide bond" description="Redox-active" evidence="14">
    <location>
        <begin position="43"/>
        <end position="48"/>
    </location>
</feature>
<keyword evidence="7 15" id="KW-0560">Oxidoreductase</keyword>
<organism evidence="19 20">
    <name type="scientific">Handelsmanbacteria sp. (strain RIFCSPLOWO2_12_FULL_64_10)</name>
    <dbReference type="NCBI Taxonomy" id="1817868"/>
    <lineage>
        <taxon>Bacteria</taxon>
        <taxon>Candidatus Handelsmaniibacteriota</taxon>
    </lineage>
</organism>
<dbReference type="SUPFAM" id="SSF51905">
    <property type="entry name" value="FAD/NAD(P)-binding domain"/>
    <property type="match status" value="1"/>
</dbReference>
<dbReference type="InterPro" id="IPR004099">
    <property type="entry name" value="Pyr_nucl-diS_OxRdtase_dimer"/>
</dbReference>